<comment type="caution">
    <text evidence="1">The sequence shown here is derived from an EMBL/GenBank/DDBJ whole genome shotgun (WGS) entry which is preliminary data.</text>
</comment>
<proteinExistence type="predicted"/>
<name>A0A930YB02_9PAST</name>
<dbReference type="EMBL" id="JADION010000058">
    <property type="protein sequence ID" value="MBF4103148.1"/>
    <property type="molecule type" value="Genomic_DNA"/>
</dbReference>
<dbReference type="Pfam" id="PF05159">
    <property type="entry name" value="Capsule_synth"/>
    <property type="match status" value="1"/>
</dbReference>
<dbReference type="GO" id="GO:0015774">
    <property type="term" value="P:polysaccharide transport"/>
    <property type="evidence" value="ECO:0007669"/>
    <property type="project" value="InterPro"/>
</dbReference>
<dbReference type="AlphaFoldDB" id="A0A930YB02"/>
<protein>
    <submittedName>
        <fullName evidence="1">Uncharacterized protein</fullName>
    </submittedName>
</protein>
<dbReference type="InterPro" id="IPR007833">
    <property type="entry name" value="Capsule_polysaccharide_synth"/>
</dbReference>
<gene>
    <name evidence="1" type="ORF">INT80_15045</name>
</gene>
<sequence>MIKLGDMAVQYGLADENSFRQMLQSALQENSDAEIWVKTHLM</sequence>
<organism evidence="1">
    <name type="scientific">Gallibacterium anatis</name>
    <dbReference type="NCBI Taxonomy" id="750"/>
    <lineage>
        <taxon>Bacteria</taxon>
        <taxon>Pseudomonadati</taxon>
        <taxon>Pseudomonadota</taxon>
        <taxon>Gammaproteobacteria</taxon>
        <taxon>Pasteurellales</taxon>
        <taxon>Pasteurellaceae</taxon>
        <taxon>Gallibacterium</taxon>
    </lineage>
</organism>
<evidence type="ECO:0000313" key="1">
    <source>
        <dbReference type="EMBL" id="MBF4103148.1"/>
    </source>
</evidence>
<dbReference type="GO" id="GO:0000271">
    <property type="term" value="P:polysaccharide biosynthetic process"/>
    <property type="evidence" value="ECO:0007669"/>
    <property type="project" value="InterPro"/>
</dbReference>
<reference evidence="1" key="1">
    <citation type="submission" date="2020-11" db="EMBL/GenBank/DDBJ databases">
        <title>Gallibacterium anatis 1637, full genome, WGS.</title>
        <authorList>
            <person name="Laishevtcev A.I."/>
            <person name="Yakimova E.A."/>
            <person name="Petkovich D."/>
            <person name="Stepanova T.V."/>
            <person name="Kalendr R.S."/>
            <person name="Rubalsky E.O."/>
            <person name="Zulkarneev E.R."/>
            <person name="Aleshkin A.V."/>
        </authorList>
    </citation>
    <scope>NUCLEOTIDE SEQUENCE</scope>
    <source>
        <strain evidence="1">1637</strain>
    </source>
</reference>
<accession>A0A930YB02</accession>